<dbReference type="EMBL" id="LAZR01003094">
    <property type="protein sequence ID" value="KKN22078.1"/>
    <property type="molecule type" value="Genomic_DNA"/>
</dbReference>
<gene>
    <name evidence="1" type="ORF">LCGC14_0918840</name>
</gene>
<dbReference type="Gene3D" id="3.90.320.10">
    <property type="match status" value="1"/>
</dbReference>
<accession>A0A0F9RXZ8</accession>
<evidence type="ECO:0000313" key="1">
    <source>
        <dbReference type="EMBL" id="KKN22078.1"/>
    </source>
</evidence>
<organism evidence="1">
    <name type="scientific">marine sediment metagenome</name>
    <dbReference type="NCBI Taxonomy" id="412755"/>
    <lineage>
        <taxon>unclassified sequences</taxon>
        <taxon>metagenomes</taxon>
        <taxon>ecological metagenomes</taxon>
    </lineage>
</organism>
<protein>
    <recommendedName>
        <fullName evidence="2">PD-(D/E)XK endonuclease-like domain-containing protein</fullName>
    </recommendedName>
</protein>
<comment type="caution">
    <text evidence="1">The sequence shown here is derived from an EMBL/GenBank/DDBJ whole genome shotgun (WGS) entry which is preliminary data.</text>
</comment>
<name>A0A0F9RXZ8_9ZZZZ</name>
<reference evidence="1" key="1">
    <citation type="journal article" date="2015" name="Nature">
        <title>Complex archaea that bridge the gap between prokaryotes and eukaryotes.</title>
        <authorList>
            <person name="Spang A."/>
            <person name="Saw J.H."/>
            <person name="Jorgensen S.L."/>
            <person name="Zaremba-Niedzwiedzka K."/>
            <person name="Martijn J."/>
            <person name="Lind A.E."/>
            <person name="van Eijk R."/>
            <person name="Schleper C."/>
            <person name="Guy L."/>
            <person name="Ettema T.J."/>
        </authorList>
    </citation>
    <scope>NUCLEOTIDE SEQUENCE</scope>
</reference>
<sequence>MLAEVVKAALSDRSSYPYRGPSASMLHSCVRFIWYKARTPEVIADNTPELELLFEEGKNQESIMILLLTKVAGYVLSFPQEFVHVNIGRHRINGRIEGVISGNNLKGNHLLEAKSMNGNLFQKFTSQGLQAVPYYEDQLAVYMLGGESSLGVPIENVILFARSRDNGDVFDITYTREQAAVREADIIDVLDSREAILGEPKPPPRPFVRASWECEGCPAKLECWGKAGQSQLALSDLPEELQQEVYEKALQYADLNVRSKEYDEKIERLREFFDSLLMEREVQSLSININPDLFVRPNIRDVSKTVIDRNDLVLNHPEVYDEVRRQEKGTQLRFEIRWKGNLVSQ</sequence>
<proteinExistence type="predicted"/>
<dbReference type="AlphaFoldDB" id="A0A0F9RXZ8"/>
<evidence type="ECO:0008006" key="2">
    <source>
        <dbReference type="Google" id="ProtNLM"/>
    </source>
</evidence>
<dbReference type="InterPro" id="IPR011604">
    <property type="entry name" value="PDDEXK-like_dom_sf"/>
</dbReference>